<dbReference type="InterPro" id="IPR036892">
    <property type="entry name" value="L27_dom_sf"/>
</dbReference>
<evidence type="ECO:0000259" key="6">
    <source>
        <dbReference type="PROSITE" id="PS50106"/>
    </source>
</evidence>
<keyword evidence="2 3" id="KW-0728">SH3 domain</keyword>
<evidence type="ECO:0000259" key="4">
    <source>
        <dbReference type="PROSITE" id="PS50002"/>
    </source>
</evidence>
<accession>A0A6P8GQV6</accession>
<evidence type="ECO:0000256" key="1">
    <source>
        <dbReference type="ARBA" id="ARBA00007014"/>
    </source>
</evidence>
<organism evidence="8 9">
    <name type="scientific">Clupea harengus</name>
    <name type="common">Atlantic herring</name>
    <dbReference type="NCBI Taxonomy" id="7950"/>
    <lineage>
        <taxon>Eukaryota</taxon>
        <taxon>Metazoa</taxon>
        <taxon>Chordata</taxon>
        <taxon>Craniata</taxon>
        <taxon>Vertebrata</taxon>
        <taxon>Euteleostomi</taxon>
        <taxon>Actinopterygii</taxon>
        <taxon>Neopterygii</taxon>
        <taxon>Teleostei</taxon>
        <taxon>Clupei</taxon>
        <taxon>Clupeiformes</taxon>
        <taxon>Clupeoidei</taxon>
        <taxon>Clupeidae</taxon>
        <taxon>Clupea</taxon>
    </lineage>
</organism>
<dbReference type="OrthoDB" id="439127at2759"/>
<dbReference type="InterPro" id="IPR008145">
    <property type="entry name" value="GK/Ca_channel_bsu"/>
</dbReference>
<dbReference type="SUPFAM" id="SSF52540">
    <property type="entry name" value="P-loop containing nucleoside triphosphate hydrolases"/>
    <property type="match status" value="1"/>
</dbReference>
<dbReference type="InterPro" id="IPR001452">
    <property type="entry name" value="SH3_domain"/>
</dbReference>
<evidence type="ECO:0000259" key="7">
    <source>
        <dbReference type="PROSITE" id="PS51022"/>
    </source>
</evidence>
<dbReference type="Gene3D" id="1.10.287.650">
    <property type="entry name" value="L27 domain"/>
    <property type="match status" value="1"/>
</dbReference>
<dbReference type="InterPro" id="IPR014775">
    <property type="entry name" value="L27_C"/>
</dbReference>
<sequence length="640" mass="72693">MLVSVRAMKQSTEALAMTDTGQQENGEEDGLTQVLTDVLKEVRLSISKDISGADLLHSLLSAPWLCSLLRVYECLLQQKKSVLTPYLPYSSGLSQEVMANLREVTTPTPEILELYHILGKPHVQALLLTHDTVAKRDYDPVLPPIPANLPVDEESMRIVCLVKNMQPLGATIKKDLKTKEILVARVIHGGLADRSGLLNPGDKLVEVNGRPMRGLDPETVIQILMNSRGTIMFKVIPNSPQPDNQQTTVFVRAMADYAPVLDPTIPCPDAGMAFRKGELLEIVDQTDSLWWQAKKLQSSTTCAGLIPSTNSLKKRLREVWFSEPSQAHTCIKPLNSLDDEDDDLGIIDLNFDDMDEDAPETDKLSEEEAESDYTKEGIYIAGFRRSIRFWRRRTQSKRRQSCHSCCPSKNHGSLDNPYEEVVTFQRNPEEPPRLIALIGPSGVGVNELRKQIIKINPSKFQGAVPHTTRPLKFSEEAGREYHFISSELFEYMAYNHRFLEYGEFQGHFYGTSVDAIKEVIDSGKVCVIDIEPHSIQSIRTKRLRPFIVFVRPPSLERLRQTRRNAKVITSYQIERNFRDVDFREMESTSLRLEALYGHFFDHVLVNEDLRETCLQLFTLIQHAQEDPQWVPTTWTLPDEP</sequence>
<feature type="domain" description="PDZ" evidence="6">
    <location>
        <begin position="158"/>
        <end position="239"/>
    </location>
</feature>
<dbReference type="FunFam" id="3.30.63.10:FF:000002">
    <property type="entry name" value="Guanylate kinase 1"/>
    <property type="match status" value="1"/>
</dbReference>
<dbReference type="AlphaFoldDB" id="A0A6P8GQV6"/>
<evidence type="ECO:0000313" key="8">
    <source>
        <dbReference type="Proteomes" id="UP000515152"/>
    </source>
</evidence>
<dbReference type="InterPro" id="IPR020590">
    <property type="entry name" value="Guanylate_kinase_CS"/>
</dbReference>
<dbReference type="SMART" id="SM00228">
    <property type="entry name" value="PDZ"/>
    <property type="match status" value="1"/>
</dbReference>
<dbReference type="Gene3D" id="2.30.30.40">
    <property type="entry name" value="SH3 Domains"/>
    <property type="match status" value="1"/>
</dbReference>
<dbReference type="KEGG" id="char:105895429"/>
<proteinExistence type="inferred from homology"/>
<comment type="similarity">
    <text evidence="1">Belongs to the MAGUK family.</text>
</comment>
<dbReference type="SMART" id="SM00072">
    <property type="entry name" value="GuKc"/>
    <property type="match status" value="1"/>
</dbReference>
<dbReference type="SUPFAM" id="SSF50044">
    <property type="entry name" value="SH3-domain"/>
    <property type="match status" value="1"/>
</dbReference>
<name>A0A6P8GQV6_CLUHA</name>
<dbReference type="InterPro" id="IPR036028">
    <property type="entry name" value="SH3-like_dom_sf"/>
</dbReference>
<dbReference type="SMART" id="SM00569">
    <property type="entry name" value="L27"/>
    <property type="match status" value="2"/>
</dbReference>
<dbReference type="Gene3D" id="3.40.50.300">
    <property type="entry name" value="P-loop containing nucleotide triphosphate hydrolases"/>
    <property type="match status" value="1"/>
</dbReference>
<keyword evidence="8" id="KW-1185">Reference proteome</keyword>
<dbReference type="PROSITE" id="PS50106">
    <property type="entry name" value="PDZ"/>
    <property type="match status" value="1"/>
</dbReference>
<feature type="domain" description="SH3" evidence="4">
    <location>
        <begin position="246"/>
        <end position="316"/>
    </location>
</feature>
<evidence type="ECO:0000256" key="3">
    <source>
        <dbReference type="PROSITE-ProRule" id="PRU00192"/>
    </source>
</evidence>
<feature type="domain" description="Guanylate kinase-like" evidence="5">
    <location>
        <begin position="432"/>
        <end position="621"/>
    </location>
</feature>
<dbReference type="InterPro" id="IPR027417">
    <property type="entry name" value="P-loop_NTPase"/>
</dbReference>
<feature type="domain" description="L27" evidence="7">
    <location>
        <begin position="90"/>
        <end position="141"/>
    </location>
</feature>
<dbReference type="Gene3D" id="2.30.42.10">
    <property type="match status" value="1"/>
</dbReference>
<reference evidence="9" key="1">
    <citation type="submission" date="2025-08" db="UniProtKB">
        <authorList>
            <consortium name="RefSeq"/>
        </authorList>
    </citation>
    <scope>IDENTIFICATION</scope>
</reference>
<dbReference type="InterPro" id="IPR036034">
    <property type="entry name" value="PDZ_sf"/>
</dbReference>
<dbReference type="Pfam" id="PF02828">
    <property type="entry name" value="L27"/>
    <property type="match status" value="1"/>
</dbReference>
<dbReference type="SMART" id="SM00326">
    <property type="entry name" value="SH3"/>
    <property type="match status" value="1"/>
</dbReference>
<dbReference type="Pfam" id="PF00595">
    <property type="entry name" value="PDZ"/>
    <property type="match status" value="1"/>
</dbReference>
<evidence type="ECO:0000259" key="5">
    <source>
        <dbReference type="PROSITE" id="PS50052"/>
    </source>
</evidence>
<evidence type="ECO:0000256" key="2">
    <source>
        <dbReference type="ARBA" id="ARBA00022443"/>
    </source>
</evidence>
<dbReference type="GeneID" id="105895429"/>
<gene>
    <name evidence="9" type="primary">LOC105895429</name>
</gene>
<dbReference type="InterPro" id="IPR008144">
    <property type="entry name" value="Guanylate_kin-like_dom"/>
</dbReference>
<dbReference type="InterPro" id="IPR001478">
    <property type="entry name" value="PDZ"/>
</dbReference>
<dbReference type="PANTHER" id="PTHR23122">
    <property type="entry name" value="MEMBRANE-ASSOCIATED GUANYLATE KINASE MAGUK"/>
    <property type="match status" value="1"/>
</dbReference>
<dbReference type="InterPro" id="IPR004172">
    <property type="entry name" value="L27_dom"/>
</dbReference>
<dbReference type="PROSITE" id="PS51022">
    <property type="entry name" value="L27"/>
    <property type="match status" value="1"/>
</dbReference>
<dbReference type="RefSeq" id="XP_031437190.1">
    <property type="nucleotide sequence ID" value="XM_031581330.2"/>
</dbReference>
<dbReference type="PROSITE" id="PS50002">
    <property type="entry name" value="SH3"/>
    <property type="match status" value="1"/>
</dbReference>
<protein>
    <submittedName>
        <fullName evidence="9">MAGUK p55 subfamily member 4-like</fullName>
    </submittedName>
</protein>
<dbReference type="InterPro" id="IPR050716">
    <property type="entry name" value="MAGUK"/>
</dbReference>
<dbReference type="PROSITE" id="PS00856">
    <property type="entry name" value="GUANYLATE_KINASE_1"/>
    <property type="match status" value="1"/>
</dbReference>
<dbReference type="SUPFAM" id="SSF101288">
    <property type="entry name" value="L27 domain"/>
    <property type="match status" value="1"/>
</dbReference>
<evidence type="ECO:0000313" key="9">
    <source>
        <dbReference type="RefSeq" id="XP_031437190.1"/>
    </source>
</evidence>
<dbReference type="Proteomes" id="UP000515152">
    <property type="component" value="Chromosome 2"/>
</dbReference>
<dbReference type="SUPFAM" id="SSF50156">
    <property type="entry name" value="PDZ domain-like"/>
    <property type="match status" value="1"/>
</dbReference>
<dbReference type="CDD" id="cd00071">
    <property type="entry name" value="GMPK"/>
    <property type="match status" value="1"/>
</dbReference>
<dbReference type="Pfam" id="PF00625">
    <property type="entry name" value="Guanylate_kin"/>
    <property type="match status" value="1"/>
</dbReference>
<dbReference type="PROSITE" id="PS50052">
    <property type="entry name" value="GUANYLATE_KINASE_2"/>
    <property type="match status" value="1"/>
</dbReference>